<name>A0A2P6MT22_9EUKA</name>
<protein>
    <submittedName>
        <fullName evidence="3">Uncharacterized protein</fullName>
    </submittedName>
</protein>
<sequence length="372" mass="42875">MNNGRRRALDVLSQYYANARSRSRGTLTKASEYFHVRSKNLQGKARQFGYKGGFHFSERYKKEDWDKAAKSPLRYLLPGPTLRRNAAQFNTVSRQIFQRFSRRFRTKSSVAPSSEAVYSSFGLRRKKRERQTVEEDTNLTRQSELSDTQLTSDELSAVSNEPVEDPNVPLIDRIRSIDYEVLSQLIITAGTSFSALVGCGVVFVGSKLIPTMVPTIWYPFGFIFGASIGIPIFKSFTPEGTYHKATRLLRKVDGNFPELMKLIKNQGENNQIVHLREVSEEKLLREFDRIYTNEKKPRMKAFNDLQEIRDIYWTANHYLWQVAEFGPGTPTTVLRYTSAAFVKRNQKILRNLNLTIKLLRSDPQCIETTEDE</sequence>
<evidence type="ECO:0000256" key="2">
    <source>
        <dbReference type="SAM" id="Phobius"/>
    </source>
</evidence>
<dbReference type="InParanoid" id="A0A2P6MT22"/>
<comment type="caution">
    <text evidence="3">The sequence shown here is derived from an EMBL/GenBank/DDBJ whole genome shotgun (WGS) entry which is preliminary data.</text>
</comment>
<dbReference type="AlphaFoldDB" id="A0A2P6MT22"/>
<evidence type="ECO:0000313" key="4">
    <source>
        <dbReference type="Proteomes" id="UP000241769"/>
    </source>
</evidence>
<keyword evidence="4" id="KW-1185">Reference proteome</keyword>
<gene>
    <name evidence="3" type="ORF">PROFUN_09552</name>
</gene>
<dbReference type="Proteomes" id="UP000241769">
    <property type="component" value="Unassembled WGS sequence"/>
</dbReference>
<evidence type="ECO:0000313" key="3">
    <source>
        <dbReference type="EMBL" id="PRP74852.1"/>
    </source>
</evidence>
<keyword evidence="2" id="KW-0812">Transmembrane</keyword>
<reference evidence="3 4" key="1">
    <citation type="journal article" date="2018" name="Genome Biol. Evol.">
        <title>Multiple Roots of Fruiting Body Formation in Amoebozoa.</title>
        <authorList>
            <person name="Hillmann F."/>
            <person name="Forbes G."/>
            <person name="Novohradska S."/>
            <person name="Ferling I."/>
            <person name="Riege K."/>
            <person name="Groth M."/>
            <person name="Westermann M."/>
            <person name="Marz M."/>
            <person name="Spaller T."/>
            <person name="Winckler T."/>
            <person name="Schaap P."/>
            <person name="Glockner G."/>
        </authorList>
    </citation>
    <scope>NUCLEOTIDE SEQUENCE [LARGE SCALE GENOMIC DNA]</scope>
    <source>
        <strain evidence="3 4">Jena</strain>
    </source>
</reference>
<feature type="transmembrane region" description="Helical" evidence="2">
    <location>
        <begin position="216"/>
        <end position="237"/>
    </location>
</feature>
<keyword evidence="2" id="KW-1133">Transmembrane helix</keyword>
<organism evidence="3 4">
    <name type="scientific">Planoprotostelium fungivorum</name>
    <dbReference type="NCBI Taxonomy" id="1890364"/>
    <lineage>
        <taxon>Eukaryota</taxon>
        <taxon>Amoebozoa</taxon>
        <taxon>Evosea</taxon>
        <taxon>Variosea</taxon>
        <taxon>Cavosteliida</taxon>
        <taxon>Cavosteliaceae</taxon>
        <taxon>Planoprotostelium</taxon>
    </lineage>
</organism>
<evidence type="ECO:0000256" key="1">
    <source>
        <dbReference type="SAM" id="MobiDB-lite"/>
    </source>
</evidence>
<feature type="region of interest" description="Disordered" evidence="1">
    <location>
        <begin position="128"/>
        <end position="163"/>
    </location>
</feature>
<feature type="transmembrane region" description="Helical" evidence="2">
    <location>
        <begin position="181"/>
        <end position="204"/>
    </location>
</feature>
<dbReference type="EMBL" id="MDYQ01000439">
    <property type="protein sequence ID" value="PRP74852.1"/>
    <property type="molecule type" value="Genomic_DNA"/>
</dbReference>
<feature type="compositionally biased region" description="Polar residues" evidence="1">
    <location>
        <begin position="139"/>
        <end position="159"/>
    </location>
</feature>
<accession>A0A2P6MT22</accession>
<proteinExistence type="predicted"/>
<keyword evidence="2" id="KW-0472">Membrane</keyword>